<protein>
    <submittedName>
        <fullName evidence="2">Uncharacterized protein</fullName>
    </submittedName>
</protein>
<organism evidence="2 3">
    <name type="scientific">Canavalia gladiata</name>
    <name type="common">Sword bean</name>
    <name type="synonym">Dolichos gladiatus</name>
    <dbReference type="NCBI Taxonomy" id="3824"/>
    <lineage>
        <taxon>Eukaryota</taxon>
        <taxon>Viridiplantae</taxon>
        <taxon>Streptophyta</taxon>
        <taxon>Embryophyta</taxon>
        <taxon>Tracheophyta</taxon>
        <taxon>Spermatophyta</taxon>
        <taxon>Magnoliopsida</taxon>
        <taxon>eudicotyledons</taxon>
        <taxon>Gunneridae</taxon>
        <taxon>Pentapetalae</taxon>
        <taxon>rosids</taxon>
        <taxon>fabids</taxon>
        <taxon>Fabales</taxon>
        <taxon>Fabaceae</taxon>
        <taxon>Papilionoideae</taxon>
        <taxon>50 kb inversion clade</taxon>
        <taxon>NPAAA clade</taxon>
        <taxon>indigoferoid/millettioid clade</taxon>
        <taxon>Phaseoleae</taxon>
        <taxon>Canavalia</taxon>
    </lineage>
</organism>
<feature type="compositionally biased region" description="Polar residues" evidence="1">
    <location>
        <begin position="280"/>
        <end position="291"/>
    </location>
</feature>
<feature type="compositionally biased region" description="Low complexity" evidence="1">
    <location>
        <begin position="220"/>
        <end position="230"/>
    </location>
</feature>
<feature type="region of interest" description="Disordered" evidence="1">
    <location>
        <begin position="217"/>
        <end position="302"/>
    </location>
</feature>
<reference evidence="2 3" key="1">
    <citation type="submission" date="2024-01" db="EMBL/GenBank/DDBJ databases">
        <title>The genomes of 5 underutilized Papilionoideae crops provide insights into root nodulation and disease resistanc.</title>
        <authorList>
            <person name="Jiang F."/>
        </authorList>
    </citation>
    <scope>NUCLEOTIDE SEQUENCE [LARGE SCALE GENOMIC DNA]</scope>
    <source>
        <strain evidence="2">LVBAO_FW01</strain>
        <tissue evidence="2">Leaves</tissue>
    </source>
</reference>
<dbReference type="Proteomes" id="UP001367508">
    <property type="component" value="Unassembled WGS sequence"/>
</dbReference>
<proteinExistence type="predicted"/>
<evidence type="ECO:0000313" key="2">
    <source>
        <dbReference type="EMBL" id="KAK7296016.1"/>
    </source>
</evidence>
<evidence type="ECO:0000256" key="1">
    <source>
        <dbReference type="SAM" id="MobiDB-lite"/>
    </source>
</evidence>
<sequence length="412" mass="45773">MESAFPDSDAVERRLVVKGTDDLGLDGFAPGEHHLSIVKANLSHINFKVWVTIVSVLGRKKPSFALGLFLKQPFISCGPFGEVIEIKENLPTNFATPLTLELLEQGRRGRVCRVKHLPLHRSRSRRCIDGVRSGLLPLPERGISKQPGEPHLFQFQRLSPIEVGSNGQSSIPPRNRNRFFARAVRRWFEDFDARAARPTEVLKAFEAYTSLLHDLKKGPARPSAARSGNGARRGRRYAPQLCSGRPPDYAKESRPGGLAHSGSPPPLVIDQTKRPRSMPLNESNGPSTPSFDSDGRHRSHETRPLLLRKKPCLFPSLLGESAGSFPVVLFPPRERRTEERSAPFRITLGGGLSLLPDLERYYESSVPDSIAAAIWFTGTTKKSHAYVTTVTDGLIILDPGRSCFWFPFPSSY</sequence>
<accession>A0AAN9PF14</accession>
<dbReference type="EMBL" id="JAYMYQ010000089">
    <property type="protein sequence ID" value="KAK7296016.1"/>
    <property type="molecule type" value="Genomic_DNA"/>
</dbReference>
<keyword evidence="3" id="KW-1185">Reference proteome</keyword>
<name>A0AAN9PF14_CANGL</name>
<comment type="caution">
    <text evidence="2">The sequence shown here is derived from an EMBL/GenBank/DDBJ whole genome shotgun (WGS) entry which is preliminary data.</text>
</comment>
<evidence type="ECO:0000313" key="3">
    <source>
        <dbReference type="Proteomes" id="UP001367508"/>
    </source>
</evidence>
<dbReference type="AlphaFoldDB" id="A0AAN9PF14"/>
<gene>
    <name evidence="2" type="ORF">VNO77_50911</name>
</gene>